<organism evidence="8 9">
    <name type="scientific">Microbacterium betulae</name>
    <dbReference type="NCBI Taxonomy" id="2981139"/>
    <lineage>
        <taxon>Bacteria</taxon>
        <taxon>Bacillati</taxon>
        <taxon>Actinomycetota</taxon>
        <taxon>Actinomycetes</taxon>
        <taxon>Micrococcales</taxon>
        <taxon>Microbacteriaceae</taxon>
        <taxon>Microbacterium</taxon>
    </lineage>
</organism>
<feature type="active site" evidence="5">
    <location>
        <position position="249"/>
    </location>
</feature>
<gene>
    <name evidence="8" type="ORF">N8K70_13185</name>
</gene>
<dbReference type="AlphaFoldDB" id="A0AA97I5Q5"/>
<dbReference type="InterPro" id="IPR016160">
    <property type="entry name" value="Ald_DH_CS_CYS"/>
</dbReference>
<evidence type="ECO:0000259" key="7">
    <source>
        <dbReference type="Pfam" id="PF00171"/>
    </source>
</evidence>
<accession>A0AA97I5Q5</accession>
<dbReference type="KEGG" id="mbet:N8K70_13185"/>
<dbReference type="SUPFAM" id="SSF53720">
    <property type="entry name" value="ALDH-like"/>
    <property type="match status" value="1"/>
</dbReference>
<dbReference type="FunFam" id="3.40.605.10:FF:000007">
    <property type="entry name" value="NAD/NADP-dependent betaine aldehyde dehydrogenase"/>
    <property type="match status" value="1"/>
</dbReference>
<evidence type="ECO:0000313" key="8">
    <source>
        <dbReference type="EMBL" id="WOF22332.1"/>
    </source>
</evidence>
<dbReference type="PROSITE" id="PS00070">
    <property type="entry name" value="ALDEHYDE_DEHYDR_CYS"/>
    <property type="match status" value="1"/>
</dbReference>
<evidence type="ECO:0000256" key="3">
    <source>
        <dbReference type="ARBA" id="ARBA00023027"/>
    </source>
</evidence>
<dbReference type="Proteomes" id="UP001305498">
    <property type="component" value="Chromosome"/>
</dbReference>
<comment type="similarity">
    <text evidence="1 6">Belongs to the aldehyde dehydrogenase family.</text>
</comment>
<evidence type="ECO:0000256" key="2">
    <source>
        <dbReference type="ARBA" id="ARBA00023002"/>
    </source>
</evidence>
<sequence length="490" mass="52118">MPSTLFIDGTWGPAEAGGTREIRCPADGSLVGVVDEAGEADAVRAIRAARASFDSGVWTSVPAPERGDLLLRVAGALRDRAEEFAEVESRDTGKRIVESRIDMDDIAACFAYFGKLAGQDAGRIVDAGSADVVSQIVYEPVGVCTLITPWNYPLLQAAWKIAPALAAGNSFVLKPAELTPHTAILMMRVLEEAGLPAGVANLVLGAGATAGAPLSTHEDVDMVSFTGGLVTGRLIAANAAATVKKVALELGGKNPNVVFADADFDAAVDNALNAAFVHSGQVCSAGARLVVEESIAERFVDELVRRAERIRLGGPFDDDAETGPLISAAHRDKVTAYVQAGIDEGARLRTGGRWGEGDLADGYYYLPTVLDRVERGMSVVRDEAFGPVVTVETFRTEDEAVATANDTVYGLAGAVWSQDAGRVQRVARRLRHGTIWINDFHPYLPQAEWGGFKQSGFGRELGPTGLAEYQEAKHIYQNLSPAVTGWFPQH</sequence>
<evidence type="ECO:0000256" key="4">
    <source>
        <dbReference type="ARBA" id="ARBA00037921"/>
    </source>
</evidence>
<dbReference type="Gene3D" id="3.40.309.10">
    <property type="entry name" value="Aldehyde Dehydrogenase, Chain A, domain 2"/>
    <property type="match status" value="1"/>
</dbReference>
<dbReference type="Gene3D" id="3.40.605.10">
    <property type="entry name" value="Aldehyde Dehydrogenase, Chain A, domain 1"/>
    <property type="match status" value="1"/>
</dbReference>
<dbReference type="EMBL" id="CP118157">
    <property type="protein sequence ID" value="WOF22332.1"/>
    <property type="molecule type" value="Genomic_DNA"/>
</dbReference>
<reference evidence="8 9" key="1">
    <citation type="submission" date="2023-02" db="EMBL/GenBank/DDBJ databases">
        <title>Microbacterium betulae sp. nov., isolated from birch wood.</title>
        <authorList>
            <person name="Pasciak M."/>
            <person name="Pawlik K.J."/>
            <person name="Martynowski D."/>
            <person name="Laczmanski L."/>
            <person name="Ciekot J."/>
            <person name="Szponar B."/>
            <person name="Wojcik-Fatla A."/>
            <person name="Mackiewicz B."/>
            <person name="Farian E."/>
            <person name="Cholewa G."/>
            <person name="Cholewa A."/>
            <person name="Dutkiewicz J."/>
        </authorList>
    </citation>
    <scope>NUCLEOTIDE SEQUENCE [LARGE SCALE GENOMIC DNA]</scope>
    <source>
        <strain evidence="8 9">AB</strain>
    </source>
</reference>
<dbReference type="InterPro" id="IPR016162">
    <property type="entry name" value="Ald_DH_N"/>
</dbReference>
<dbReference type="GO" id="GO:0016620">
    <property type="term" value="F:oxidoreductase activity, acting on the aldehyde or oxo group of donors, NAD or NADP as acceptor"/>
    <property type="evidence" value="ECO:0007669"/>
    <property type="project" value="InterPro"/>
</dbReference>
<dbReference type="InterPro" id="IPR015590">
    <property type="entry name" value="Aldehyde_DH_dom"/>
</dbReference>
<protein>
    <submittedName>
        <fullName evidence="8">Aldehyde dehydrogenase family protein</fullName>
    </submittedName>
</protein>
<dbReference type="InterPro" id="IPR016163">
    <property type="entry name" value="Ald_DH_C"/>
</dbReference>
<dbReference type="PROSITE" id="PS00687">
    <property type="entry name" value="ALDEHYDE_DEHYDR_GLU"/>
    <property type="match status" value="1"/>
</dbReference>
<comment type="pathway">
    <text evidence="4">Amine and polyamine biosynthesis; betaine biosynthesis via choline pathway; betaine from betaine aldehyde: step 1/1.</text>
</comment>
<evidence type="ECO:0000313" key="9">
    <source>
        <dbReference type="Proteomes" id="UP001305498"/>
    </source>
</evidence>
<keyword evidence="2 6" id="KW-0560">Oxidoreductase</keyword>
<evidence type="ECO:0000256" key="1">
    <source>
        <dbReference type="ARBA" id="ARBA00009986"/>
    </source>
</evidence>
<dbReference type="Pfam" id="PF00171">
    <property type="entry name" value="Aldedh"/>
    <property type="match status" value="1"/>
</dbReference>
<dbReference type="PANTHER" id="PTHR43860">
    <property type="entry name" value="BETAINE ALDEHYDE DEHYDROGENASE"/>
    <property type="match status" value="1"/>
</dbReference>
<feature type="domain" description="Aldehyde dehydrogenase" evidence="7">
    <location>
        <begin position="15"/>
        <end position="475"/>
    </location>
</feature>
<keyword evidence="9" id="KW-1185">Reference proteome</keyword>
<name>A0AA97I5Q5_9MICO</name>
<dbReference type="InterPro" id="IPR016161">
    <property type="entry name" value="Ald_DH/histidinol_DH"/>
</dbReference>
<dbReference type="PANTHER" id="PTHR43860:SF2">
    <property type="entry name" value="BETAINE ALDEHYDE DEHYDROGENASE-RELATED"/>
    <property type="match status" value="1"/>
</dbReference>
<proteinExistence type="inferred from homology"/>
<dbReference type="RefSeq" id="WP_317138804.1">
    <property type="nucleotide sequence ID" value="NZ_CP118157.1"/>
</dbReference>
<dbReference type="FunFam" id="3.40.309.10:FF:000012">
    <property type="entry name" value="Betaine aldehyde dehydrogenase"/>
    <property type="match status" value="1"/>
</dbReference>
<dbReference type="InterPro" id="IPR029510">
    <property type="entry name" value="Ald_DH_CS_GLU"/>
</dbReference>
<evidence type="ECO:0000256" key="5">
    <source>
        <dbReference type="PROSITE-ProRule" id="PRU10007"/>
    </source>
</evidence>
<keyword evidence="3" id="KW-0520">NAD</keyword>
<evidence type="ECO:0000256" key="6">
    <source>
        <dbReference type="RuleBase" id="RU003345"/>
    </source>
</evidence>